<sequence>MKKSFCMNCLKEVGEDIKKCECGGLFFVYGENFHFDKNGVVCDCGSSKFKPGMHLDYKEKAVNSYSCCNCGNVVGTESYRDEEDLMYWG</sequence>
<evidence type="ECO:0000313" key="1">
    <source>
        <dbReference type="EMBL" id="HAT4309080.1"/>
    </source>
</evidence>
<organism evidence="1">
    <name type="scientific">Clostridium perfringens</name>
    <dbReference type="NCBI Taxonomy" id="1502"/>
    <lineage>
        <taxon>Bacteria</taxon>
        <taxon>Bacillati</taxon>
        <taxon>Bacillota</taxon>
        <taxon>Clostridia</taxon>
        <taxon>Eubacteriales</taxon>
        <taxon>Clostridiaceae</taxon>
        <taxon>Clostridium</taxon>
    </lineage>
</organism>
<reference evidence="1" key="1">
    <citation type="journal article" date="2018" name="Genome Biol.">
        <title>SKESA: strategic k-mer extension for scrupulous assemblies.</title>
        <authorList>
            <person name="Souvorov A."/>
            <person name="Agarwala R."/>
            <person name="Lipman D.J."/>
        </authorList>
    </citation>
    <scope>NUCLEOTIDE SEQUENCE</scope>
    <source>
        <strain evidence="1">C8</strain>
    </source>
</reference>
<reference evidence="1" key="2">
    <citation type="submission" date="2020-07" db="EMBL/GenBank/DDBJ databases">
        <authorList>
            <consortium name="NCBI Pathogen Detection Project"/>
        </authorList>
    </citation>
    <scope>NUCLEOTIDE SEQUENCE</scope>
    <source>
        <strain evidence="1">C8</strain>
    </source>
</reference>
<dbReference type="AlphaFoldDB" id="A0A8H9QZL9"/>
<dbReference type="EMBL" id="DACTCB010000022">
    <property type="protein sequence ID" value="HAT4309080.1"/>
    <property type="molecule type" value="Genomic_DNA"/>
</dbReference>
<proteinExistence type="predicted"/>
<dbReference type="Proteomes" id="UP000859547">
    <property type="component" value="Unassembled WGS sequence"/>
</dbReference>
<accession>A0A8H9QZL9</accession>
<comment type="caution">
    <text evidence="1">The sequence shown here is derived from an EMBL/GenBank/DDBJ whole genome shotgun (WGS) entry which is preliminary data.</text>
</comment>
<name>A0A8H9QZL9_CLOPF</name>
<protein>
    <submittedName>
        <fullName evidence="1">Uncharacterized protein</fullName>
    </submittedName>
</protein>
<gene>
    <name evidence="1" type="ORF">I9080_002924</name>
</gene>